<dbReference type="Proteomes" id="UP000324705">
    <property type="component" value="Chromosome 5A"/>
</dbReference>
<evidence type="ECO:0000259" key="1">
    <source>
        <dbReference type="Pfam" id="PF14510"/>
    </source>
</evidence>
<evidence type="ECO:0000313" key="2">
    <source>
        <dbReference type="EMBL" id="VAI26083.1"/>
    </source>
</evidence>
<dbReference type="InterPro" id="IPR029481">
    <property type="entry name" value="ABC_trans_N"/>
</dbReference>
<proteinExistence type="predicted"/>
<keyword evidence="3" id="KW-1185">Reference proteome</keyword>
<gene>
    <name evidence="2" type="ORF">TRITD_5Av1G257740</name>
</gene>
<accession>A0A9R0WXA4</accession>
<name>A0A9R0WXA4_TRITD</name>
<dbReference type="Gramene" id="TRITD5Av1G257740.4">
    <property type="protein sequence ID" value="TRITD5Av1G257740.4"/>
    <property type="gene ID" value="TRITD5Av1G257740"/>
</dbReference>
<organism evidence="2 3">
    <name type="scientific">Triticum turgidum subsp. durum</name>
    <name type="common">Durum wheat</name>
    <name type="synonym">Triticum durum</name>
    <dbReference type="NCBI Taxonomy" id="4567"/>
    <lineage>
        <taxon>Eukaryota</taxon>
        <taxon>Viridiplantae</taxon>
        <taxon>Streptophyta</taxon>
        <taxon>Embryophyta</taxon>
        <taxon>Tracheophyta</taxon>
        <taxon>Spermatophyta</taxon>
        <taxon>Magnoliopsida</taxon>
        <taxon>Liliopsida</taxon>
        <taxon>Poales</taxon>
        <taxon>Poaceae</taxon>
        <taxon>BOP clade</taxon>
        <taxon>Pooideae</taxon>
        <taxon>Triticodae</taxon>
        <taxon>Triticeae</taxon>
        <taxon>Triticinae</taxon>
        <taxon>Triticum</taxon>
    </lineage>
</organism>
<dbReference type="PANTHER" id="PTHR48040">
    <property type="entry name" value="PLEIOTROPIC DRUG RESISTANCE PROTEIN 1-LIKE ISOFORM X1"/>
    <property type="match status" value="1"/>
</dbReference>
<evidence type="ECO:0000313" key="3">
    <source>
        <dbReference type="Proteomes" id="UP000324705"/>
    </source>
</evidence>
<reference evidence="2 3" key="1">
    <citation type="submission" date="2017-09" db="EMBL/GenBank/DDBJ databases">
        <authorList>
            <consortium name="International Durum Wheat Genome Sequencing Consortium (IDWGSC)"/>
            <person name="Milanesi L."/>
        </authorList>
    </citation>
    <scope>NUCLEOTIDE SEQUENCE [LARGE SCALE GENOMIC DNA]</scope>
    <source>
        <strain evidence="3">cv. Svevo</strain>
    </source>
</reference>
<dbReference type="Pfam" id="PF14510">
    <property type="entry name" value="ABC_trans_N"/>
    <property type="match status" value="1"/>
</dbReference>
<feature type="domain" description="Pleiotropic ABC efflux transporter N-terminal" evidence="1">
    <location>
        <begin position="12"/>
        <end position="64"/>
    </location>
</feature>
<sequence>MAARRAEDEPPPFTHEDNRRFLQMLRDKKQMLGIGSPKVEVQFQDLTVETHVRIGRRELPTLPNCVVNAAQELASHSHMCTPRKRAVKIINGASGTIRPSR</sequence>
<protein>
    <recommendedName>
        <fullName evidence="1">Pleiotropic ABC efflux transporter N-terminal domain-containing protein</fullName>
    </recommendedName>
</protein>
<dbReference type="EMBL" id="LT934119">
    <property type="protein sequence ID" value="VAI26083.1"/>
    <property type="molecule type" value="Genomic_DNA"/>
</dbReference>
<dbReference type="OMA" id="CEQINIH"/>
<dbReference type="PANTHER" id="PTHR48040:SF64">
    <property type="entry name" value="ABC TRANSPORTER DOMAIN-CONTAINING PROTEIN"/>
    <property type="match status" value="1"/>
</dbReference>
<dbReference type="AlphaFoldDB" id="A0A9R0WXA4"/>